<proteinExistence type="predicted"/>
<organism evidence="2 3">
    <name type="scientific">Paenibacillus yanchengensis</name>
    <dbReference type="NCBI Taxonomy" id="2035833"/>
    <lineage>
        <taxon>Bacteria</taxon>
        <taxon>Bacillati</taxon>
        <taxon>Bacillota</taxon>
        <taxon>Bacilli</taxon>
        <taxon>Bacillales</taxon>
        <taxon>Paenibacillaceae</taxon>
        <taxon>Paenibacillus</taxon>
    </lineage>
</organism>
<dbReference type="EMBL" id="JBHUHO010000002">
    <property type="protein sequence ID" value="MFD2114231.1"/>
    <property type="molecule type" value="Genomic_DNA"/>
</dbReference>
<keyword evidence="1" id="KW-0812">Transmembrane</keyword>
<dbReference type="PANTHER" id="PTHR41309">
    <property type="entry name" value="MEMBRANE PROTEIN-RELATED"/>
    <property type="match status" value="1"/>
</dbReference>
<feature type="transmembrane region" description="Helical" evidence="1">
    <location>
        <begin position="105"/>
        <end position="127"/>
    </location>
</feature>
<feature type="transmembrane region" description="Helical" evidence="1">
    <location>
        <begin position="34"/>
        <end position="55"/>
    </location>
</feature>
<keyword evidence="1" id="KW-1133">Transmembrane helix</keyword>
<gene>
    <name evidence="2" type="ORF">ACFSJH_00480</name>
</gene>
<name>A0ABW4YEW6_9BACL</name>
<feature type="transmembrane region" description="Helical" evidence="1">
    <location>
        <begin position="9"/>
        <end position="28"/>
    </location>
</feature>
<evidence type="ECO:0000313" key="3">
    <source>
        <dbReference type="Proteomes" id="UP001597362"/>
    </source>
</evidence>
<feature type="transmembrane region" description="Helical" evidence="1">
    <location>
        <begin position="167"/>
        <end position="191"/>
    </location>
</feature>
<reference evidence="3" key="1">
    <citation type="journal article" date="2019" name="Int. J. Syst. Evol. Microbiol.">
        <title>The Global Catalogue of Microorganisms (GCM) 10K type strain sequencing project: providing services to taxonomists for standard genome sequencing and annotation.</title>
        <authorList>
            <consortium name="The Broad Institute Genomics Platform"/>
            <consortium name="The Broad Institute Genome Sequencing Center for Infectious Disease"/>
            <person name="Wu L."/>
            <person name="Ma J."/>
        </authorList>
    </citation>
    <scope>NUCLEOTIDE SEQUENCE [LARGE SCALE GENOMIC DNA]</scope>
    <source>
        <strain evidence="3">GH52</strain>
    </source>
</reference>
<comment type="caution">
    <text evidence="2">The sequence shown here is derived from an EMBL/GenBank/DDBJ whole genome shotgun (WGS) entry which is preliminary data.</text>
</comment>
<dbReference type="RefSeq" id="WP_377769205.1">
    <property type="nucleotide sequence ID" value="NZ_JBHUHO010000002.1"/>
</dbReference>
<protein>
    <submittedName>
        <fullName evidence="2">ABC-2 transporter permease</fullName>
    </submittedName>
</protein>
<dbReference type="PANTHER" id="PTHR41309:SF2">
    <property type="entry name" value="MEMBRANE PROTEIN"/>
    <property type="match status" value="1"/>
</dbReference>
<evidence type="ECO:0000313" key="2">
    <source>
        <dbReference type="EMBL" id="MFD2114231.1"/>
    </source>
</evidence>
<dbReference type="InterPro" id="IPR025699">
    <property type="entry name" value="ABC2_memb-like"/>
</dbReference>
<dbReference type="Proteomes" id="UP001597362">
    <property type="component" value="Unassembled WGS sequence"/>
</dbReference>
<sequence length="201" mass="23270">MWQLIKRDAIIQKTFLYVFIPFLVFFIWMDMHPIITFIVASVYIPFNALIYDATASTHVLLNSLPYKRSEIIAARYVGSLLYAALSIIISMGVMYLFSLSYSWDHIFIAVLVVLLIISTMYPFLYLFDGRHLPTIMMIVLMLFLIGSRPLAWLFTNKFTAIYDFITSLSMVTIVSSSAGLAICLFLLSWLFTTKRYEQRSF</sequence>
<keyword evidence="3" id="KW-1185">Reference proteome</keyword>
<dbReference type="Pfam" id="PF13346">
    <property type="entry name" value="ABC2_membrane_5"/>
    <property type="match status" value="1"/>
</dbReference>
<feature type="transmembrane region" description="Helical" evidence="1">
    <location>
        <begin position="134"/>
        <end position="155"/>
    </location>
</feature>
<feature type="transmembrane region" description="Helical" evidence="1">
    <location>
        <begin position="76"/>
        <end position="99"/>
    </location>
</feature>
<keyword evidence="1" id="KW-0472">Membrane</keyword>
<accession>A0ABW4YEW6</accession>
<evidence type="ECO:0000256" key="1">
    <source>
        <dbReference type="SAM" id="Phobius"/>
    </source>
</evidence>